<gene>
    <name evidence="2" type="ORF">HELGO_WM15169</name>
</gene>
<reference evidence="2" key="1">
    <citation type="submission" date="2020-01" db="EMBL/GenBank/DDBJ databases">
        <authorList>
            <person name="Meier V. D."/>
            <person name="Meier V D."/>
        </authorList>
    </citation>
    <scope>NUCLEOTIDE SEQUENCE</scope>
    <source>
        <strain evidence="2">HLG_WM_MAG_10</strain>
    </source>
</reference>
<dbReference type="CDD" id="cd00077">
    <property type="entry name" value="HDc"/>
    <property type="match status" value="1"/>
</dbReference>
<dbReference type="InterPro" id="IPR045509">
    <property type="entry name" value="HD_assoc_2"/>
</dbReference>
<dbReference type="SMART" id="SM00471">
    <property type="entry name" value="HDc"/>
    <property type="match status" value="1"/>
</dbReference>
<dbReference type="PANTHER" id="PTHR11373:SF4">
    <property type="entry name" value="DEOXYNUCLEOSIDE TRIPHOSPHATE TRIPHOSPHOHYDROLASE SAMHD1"/>
    <property type="match status" value="1"/>
</dbReference>
<protein>
    <submittedName>
        <fullName evidence="2">Deoxyguanosinetriphosphate triphosphohydrolase (EC)</fullName>
        <ecNumber evidence="2">3.1.5.1</ecNumber>
    </submittedName>
</protein>
<name>A0A6S6T7F0_9BACT</name>
<dbReference type="Pfam" id="PF01966">
    <property type="entry name" value="HD"/>
    <property type="match status" value="1"/>
</dbReference>
<feature type="domain" description="HD/PDEase" evidence="1">
    <location>
        <begin position="51"/>
        <end position="175"/>
    </location>
</feature>
<dbReference type="GO" id="GO:0008832">
    <property type="term" value="F:dGTPase activity"/>
    <property type="evidence" value="ECO:0007669"/>
    <property type="project" value="UniProtKB-EC"/>
</dbReference>
<dbReference type="Gene3D" id="1.10.3210.10">
    <property type="entry name" value="Hypothetical protein af1432"/>
    <property type="match status" value="1"/>
</dbReference>
<dbReference type="InterPro" id="IPR006674">
    <property type="entry name" value="HD_domain"/>
</dbReference>
<organism evidence="2">
    <name type="scientific">uncultured Aureispira sp</name>
    <dbReference type="NCBI Taxonomy" id="1331704"/>
    <lineage>
        <taxon>Bacteria</taxon>
        <taxon>Pseudomonadati</taxon>
        <taxon>Bacteroidota</taxon>
        <taxon>Saprospiria</taxon>
        <taxon>Saprospirales</taxon>
        <taxon>Saprospiraceae</taxon>
        <taxon>Aureispira</taxon>
        <taxon>environmental samples</taxon>
    </lineage>
</organism>
<dbReference type="SUPFAM" id="SSF109604">
    <property type="entry name" value="HD-domain/PDEase-like"/>
    <property type="match status" value="1"/>
</dbReference>
<dbReference type="Pfam" id="PF19276">
    <property type="entry name" value="HD_assoc_2"/>
    <property type="match status" value="1"/>
</dbReference>
<dbReference type="InterPro" id="IPR003607">
    <property type="entry name" value="HD/PDEase_dom"/>
</dbReference>
<dbReference type="InterPro" id="IPR050135">
    <property type="entry name" value="dGTPase-like"/>
</dbReference>
<evidence type="ECO:0000259" key="1">
    <source>
        <dbReference type="SMART" id="SM00471"/>
    </source>
</evidence>
<sequence length="405" mass="46785">MNLGYKIVNDPIYGLIEIPQGIISDLIEHPYFQRLRRISQLGLTHYVYPGATHNRFHHSMGAMHLTMQAVHTLKGKGVDITNEEAEAVTIAILLHDLGHGPFSHSLEHLLVDINHEAISMILMERLNEIFEGQLDLAIQIFKNKYPKKFLYQLVSGQLDMDRMDYLTRDSFFTGVQEGNIGYDRLLQMLNVHEDKLVIEFKGIYSVENFLIARRLMYWQVYLHKNVICAGEMLIQIVRRARDLCQQGVELPISKSLYFFLSQTLTTKDLKKNGAEIIAHFYKLDDIDILAAIKAFEGHSDFVLSFLSKKLLERKLLKVDLRNKPIDATFLDSIRAQIKTAYPKLSDAELSYLVIEGKEANRAYKIGKEEILILLKDKTAKPISKWQEHSMQRKEIVKYFACYPKL</sequence>
<dbReference type="AlphaFoldDB" id="A0A6S6T7F0"/>
<dbReference type="EMBL" id="CACVAQ010000187">
    <property type="protein sequence ID" value="CAA6812507.1"/>
    <property type="molecule type" value="Genomic_DNA"/>
</dbReference>
<dbReference type="GO" id="GO:0006203">
    <property type="term" value="P:dGTP catabolic process"/>
    <property type="evidence" value="ECO:0007669"/>
    <property type="project" value="TreeGrafter"/>
</dbReference>
<accession>A0A6S6T7F0</accession>
<proteinExistence type="predicted"/>
<dbReference type="PANTHER" id="PTHR11373">
    <property type="entry name" value="DEOXYNUCLEOSIDE TRIPHOSPHATE TRIPHOSPHOHYDROLASE"/>
    <property type="match status" value="1"/>
</dbReference>
<dbReference type="EC" id="3.1.5.1" evidence="2"/>
<keyword evidence="2" id="KW-0378">Hydrolase</keyword>
<evidence type="ECO:0000313" key="2">
    <source>
        <dbReference type="EMBL" id="CAA6812507.1"/>
    </source>
</evidence>